<dbReference type="PANTHER" id="PTHR43790:SF9">
    <property type="entry name" value="GALACTOFURANOSE TRANSPORTER ATP-BINDING PROTEIN YTFR"/>
    <property type="match status" value="1"/>
</dbReference>
<dbReference type="InterPro" id="IPR050107">
    <property type="entry name" value="ABC_carbohydrate_import_ATPase"/>
</dbReference>
<evidence type="ECO:0000256" key="11">
    <source>
        <dbReference type="ARBA" id="ARBA00023136"/>
    </source>
</evidence>
<dbReference type="InterPro" id="IPR001851">
    <property type="entry name" value="ABC_transp_permease"/>
</dbReference>
<evidence type="ECO:0000313" key="15">
    <source>
        <dbReference type="Proteomes" id="UP000282195"/>
    </source>
</evidence>
<keyword evidence="4" id="KW-1003">Cell membrane</keyword>
<feature type="transmembrane region" description="Helical" evidence="12">
    <location>
        <begin position="558"/>
        <end position="579"/>
    </location>
</feature>
<dbReference type="Gene3D" id="3.40.50.300">
    <property type="entry name" value="P-loop containing nucleotide triphosphate hydrolases"/>
    <property type="match status" value="2"/>
</dbReference>
<geneLocation type="plasmid" evidence="15">
    <name>prccge525c</name>
</geneLocation>
<dbReference type="KEGG" id="rjg:CCGE525_27665"/>
<evidence type="ECO:0000256" key="6">
    <source>
        <dbReference type="ARBA" id="ARBA00022692"/>
    </source>
</evidence>
<evidence type="ECO:0000256" key="3">
    <source>
        <dbReference type="ARBA" id="ARBA00022448"/>
    </source>
</evidence>
<feature type="transmembrane region" description="Helical" evidence="12">
    <location>
        <begin position="586"/>
        <end position="603"/>
    </location>
</feature>
<evidence type="ECO:0000313" key="14">
    <source>
        <dbReference type="EMBL" id="AYG62540.1"/>
    </source>
</evidence>
<dbReference type="Pfam" id="PF00005">
    <property type="entry name" value="ABC_tran"/>
    <property type="match status" value="2"/>
</dbReference>
<dbReference type="InterPro" id="IPR003439">
    <property type="entry name" value="ABC_transporter-like_ATP-bd"/>
</dbReference>
<keyword evidence="11 12" id="KW-0472">Membrane</keyword>
<dbReference type="GO" id="GO:0016887">
    <property type="term" value="F:ATP hydrolysis activity"/>
    <property type="evidence" value="ECO:0007669"/>
    <property type="project" value="InterPro"/>
</dbReference>
<dbReference type="PROSITE" id="PS50893">
    <property type="entry name" value="ABC_TRANSPORTER_2"/>
    <property type="match status" value="2"/>
</dbReference>
<dbReference type="EMBL" id="CP032695">
    <property type="protein sequence ID" value="AYG62540.1"/>
    <property type="molecule type" value="Genomic_DNA"/>
</dbReference>
<evidence type="ECO:0000256" key="7">
    <source>
        <dbReference type="ARBA" id="ARBA00022737"/>
    </source>
</evidence>
<keyword evidence="5" id="KW-0762">Sugar transport</keyword>
<dbReference type="PROSITE" id="PS00211">
    <property type="entry name" value="ABC_TRANSPORTER_1"/>
    <property type="match status" value="1"/>
</dbReference>
<comment type="subcellular location">
    <subcellularLocation>
        <location evidence="1">Cell membrane</location>
        <topology evidence="1">Multi-pass membrane protein</topology>
    </subcellularLocation>
</comment>
<feature type="transmembrane region" description="Helical" evidence="12">
    <location>
        <begin position="785"/>
        <end position="807"/>
    </location>
</feature>
<feature type="transmembrane region" description="Helical" evidence="12">
    <location>
        <begin position="609"/>
        <end position="629"/>
    </location>
</feature>
<keyword evidence="8" id="KW-0547">Nucleotide-binding</keyword>
<dbReference type="InterPro" id="IPR027417">
    <property type="entry name" value="P-loop_NTPase"/>
</dbReference>
<evidence type="ECO:0000256" key="12">
    <source>
        <dbReference type="SAM" id="Phobius"/>
    </source>
</evidence>
<evidence type="ECO:0000256" key="8">
    <source>
        <dbReference type="ARBA" id="ARBA00022741"/>
    </source>
</evidence>
<dbReference type="AlphaFoldDB" id="A0A387FTG2"/>
<dbReference type="GO" id="GO:0005886">
    <property type="term" value="C:plasma membrane"/>
    <property type="evidence" value="ECO:0007669"/>
    <property type="project" value="UniProtKB-SubCell"/>
</dbReference>
<protein>
    <submittedName>
        <fullName evidence="14">ATP-binding cassette domain-containing protein</fullName>
    </submittedName>
</protein>
<dbReference type="OrthoDB" id="7757085at2"/>
<dbReference type="RefSeq" id="WP_120707455.1">
    <property type="nucleotide sequence ID" value="NZ_CP032695.1"/>
</dbReference>
<feature type="transmembrane region" description="Helical" evidence="12">
    <location>
        <begin position="760"/>
        <end position="778"/>
    </location>
</feature>
<feature type="domain" description="ABC transporter" evidence="13">
    <location>
        <begin position="260"/>
        <end position="502"/>
    </location>
</feature>
<gene>
    <name evidence="14" type="ORF">CCGE525_27665</name>
</gene>
<dbReference type="SMART" id="SM00382">
    <property type="entry name" value="AAA"/>
    <property type="match status" value="2"/>
</dbReference>
<dbReference type="Proteomes" id="UP000282195">
    <property type="component" value="Plasmid pRCCGE525c"/>
</dbReference>
<comment type="similarity">
    <text evidence="2">Belongs to the ABC transporter superfamily.</text>
</comment>
<dbReference type="CDD" id="cd03215">
    <property type="entry name" value="ABC_Carb_Monos_II"/>
    <property type="match status" value="1"/>
</dbReference>
<keyword evidence="7" id="KW-0677">Repeat</keyword>
<evidence type="ECO:0000256" key="10">
    <source>
        <dbReference type="ARBA" id="ARBA00022989"/>
    </source>
</evidence>
<feature type="transmembrane region" description="Helical" evidence="12">
    <location>
        <begin position="679"/>
        <end position="700"/>
    </location>
</feature>
<organism evidence="14 15">
    <name type="scientific">Rhizobium jaguaris</name>
    <dbReference type="NCBI Taxonomy" id="1312183"/>
    <lineage>
        <taxon>Bacteria</taxon>
        <taxon>Pseudomonadati</taxon>
        <taxon>Pseudomonadota</taxon>
        <taxon>Alphaproteobacteria</taxon>
        <taxon>Hyphomicrobiales</taxon>
        <taxon>Rhizobiaceae</taxon>
        <taxon>Rhizobium/Agrobacterium group</taxon>
        <taxon>Rhizobium</taxon>
    </lineage>
</organism>
<dbReference type="InterPro" id="IPR017871">
    <property type="entry name" value="ABC_transporter-like_CS"/>
</dbReference>
<feature type="transmembrane region" description="Helical" evidence="12">
    <location>
        <begin position="636"/>
        <end position="659"/>
    </location>
</feature>
<dbReference type="SUPFAM" id="SSF52540">
    <property type="entry name" value="P-loop containing nucleoside triphosphate hydrolases"/>
    <property type="match status" value="2"/>
</dbReference>
<dbReference type="Pfam" id="PF02653">
    <property type="entry name" value="BPD_transp_2"/>
    <property type="match status" value="1"/>
</dbReference>
<keyword evidence="14" id="KW-0614">Plasmid</keyword>
<keyword evidence="9 14" id="KW-0067">ATP-binding</keyword>
<dbReference type="GO" id="GO:0022857">
    <property type="term" value="F:transmembrane transporter activity"/>
    <property type="evidence" value="ECO:0007669"/>
    <property type="project" value="InterPro"/>
</dbReference>
<dbReference type="CDD" id="cd03216">
    <property type="entry name" value="ABC_Carb_Monos_I"/>
    <property type="match status" value="1"/>
</dbReference>
<evidence type="ECO:0000256" key="1">
    <source>
        <dbReference type="ARBA" id="ARBA00004651"/>
    </source>
</evidence>
<proteinExistence type="inferred from homology"/>
<evidence type="ECO:0000256" key="9">
    <source>
        <dbReference type="ARBA" id="ARBA00022840"/>
    </source>
</evidence>
<sequence length="836" mass="88895">MTAAQVNAIEAGRSAHYDVTIRLAGIYKYFSGVPALRDVNVEFLPGEVHAILGENGAGKSTLMNIIAGTLQASGGEITFEDQRIQQMTPEVAASLGIAICFQHPAILEDLSVLENVCVALPPSVFSDRPAQDVVQDMLDAVGLQLPLRMRADRMTVAQKHLLEIGKALALKPKVLILDEPTASLDQEASDMLFGRIRNAVATGTSVIYITHRLAELRQIADRVTVLRDGRVRGAARVGDISDADLVGLIVGRTLEAAFPPKSKDVAEETSLSIAGLSGRGLRNISFDVPRGQIIGIAGVAGNGQTGLMRTLAGLEPAQGAITLRGRMLKQQGLLREAAFMPSDRHREGVASGLTVRENATFSALDKLAVNGIMSRAKEHEKVKSIFDELAVKAPSMEAPILSLSGGNQQKVVMSRALLSEPGLIIADEPTQGVDVGARFEIYRILRDVSDAGTPVIVNSSDAVELEGLCDKVVVMSRGHVVETLTGDEVTEERIVAAAVKAETHDVESGSKAVAAQSEGLRHFLQSDNSPIVPLALVTLLLGLYVNGQNDNFLSISNIYNIFLLATALGFIALGQTIALLMGGIDLSVGPLAGFLVVVASFFVNDGMSTPVVLVGLMLMFAGAFVTGAVNGLLIRYANFTPIAATLAMYIAIQGLSFLLRDNPDGYISSTVTDWINWQWGPFPVAFLVLVAVTLCGEYALRRTRLGWRLRAVGSNEESARRMGIRIDLTYISGYIACSLLTGLGAVMLMTQIGVGDPRQGVSYTLSSITAVVLGGTSLTGGRGTFIGTVLGAVLLTEILSAVTFLSLTQTYQYLFQGILIVVAALIYAAVRRRAAS</sequence>
<evidence type="ECO:0000259" key="13">
    <source>
        <dbReference type="PROSITE" id="PS50893"/>
    </source>
</evidence>
<keyword evidence="6 12" id="KW-0812">Transmembrane</keyword>
<reference evidence="14 15" key="1">
    <citation type="submission" date="2018-10" db="EMBL/GenBank/DDBJ databases">
        <title>Rhizobium etli, R. leguminosarum and a new Rhizobium genospecies from Phaseolus dumosus.</title>
        <authorList>
            <person name="Ramirez-Puebla S.T."/>
            <person name="Rogel-Hernandez M.A."/>
            <person name="Guerrero G."/>
            <person name="Ormeno-Orrillo E."/>
            <person name="Martinez-Romero J.C."/>
            <person name="Negrete-Yankelevich S."/>
            <person name="Martinez-Romero E."/>
        </authorList>
    </citation>
    <scope>NUCLEOTIDE SEQUENCE [LARGE SCALE GENOMIC DNA]</scope>
    <source>
        <strain evidence="14 15">CCGE525</strain>
        <plasmid evidence="15">prccge525c</plasmid>
    </source>
</reference>
<accession>A0A387FTG2</accession>
<dbReference type="CDD" id="cd06579">
    <property type="entry name" value="TM_PBP1_transp_AraH_like"/>
    <property type="match status" value="1"/>
</dbReference>
<name>A0A387FTG2_9HYPH</name>
<evidence type="ECO:0000256" key="5">
    <source>
        <dbReference type="ARBA" id="ARBA00022597"/>
    </source>
</evidence>
<keyword evidence="15" id="KW-1185">Reference proteome</keyword>
<dbReference type="PANTHER" id="PTHR43790">
    <property type="entry name" value="CARBOHYDRATE TRANSPORT ATP-BINDING PROTEIN MG119-RELATED"/>
    <property type="match status" value="1"/>
</dbReference>
<evidence type="ECO:0000256" key="2">
    <source>
        <dbReference type="ARBA" id="ARBA00005417"/>
    </source>
</evidence>
<keyword evidence="10 12" id="KW-1133">Transmembrane helix</keyword>
<evidence type="ECO:0000256" key="4">
    <source>
        <dbReference type="ARBA" id="ARBA00022475"/>
    </source>
</evidence>
<feature type="domain" description="ABC transporter" evidence="13">
    <location>
        <begin position="21"/>
        <end position="253"/>
    </location>
</feature>
<feature type="transmembrane region" description="Helical" evidence="12">
    <location>
        <begin position="728"/>
        <end position="754"/>
    </location>
</feature>
<feature type="transmembrane region" description="Helical" evidence="12">
    <location>
        <begin position="813"/>
        <end position="830"/>
    </location>
</feature>
<keyword evidence="3" id="KW-0813">Transport</keyword>
<dbReference type="InterPro" id="IPR003593">
    <property type="entry name" value="AAA+_ATPase"/>
</dbReference>
<dbReference type="GO" id="GO:0005524">
    <property type="term" value="F:ATP binding"/>
    <property type="evidence" value="ECO:0007669"/>
    <property type="project" value="UniProtKB-KW"/>
</dbReference>